<dbReference type="Pfam" id="PF03421">
    <property type="entry name" value="Acetyltransf_14"/>
    <property type="match status" value="1"/>
</dbReference>
<name>A0A370GZ81_9COXI</name>
<evidence type="ECO:0000256" key="2">
    <source>
        <dbReference type="ARBA" id="ARBA00023315"/>
    </source>
</evidence>
<dbReference type="InterPro" id="IPR005083">
    <property type="entry name" value="YopJ-like"/>
</dbReference>
<evidence type="ECO:0000313" key="7">
    <source>
        <dbReference type="Proteomes" id="UP000254720"/>
    </source>
</evidence>
<dbReference type="Proteomes" id="UP000254720">
    <property type="component" value="Unassembled WGS sequence"/>
</dbReference>
<keyword evidence="1 6" id="KW-0808">Transferase</keyword>
<protein>
    <submittedName>
        <fullName evidence="6">YopJ serine/threonine acetyltransferase</fullName>
    </submittedName>
</protein>
<keyword evidence="7" id="KW-1185">Reference proteome</keyword>
<accession>A0A370GZ81</accession>
<dbReference type="GO" id="GO:0016740">
    <property type="term" value="F:transferase activity"/>
    <property type="evidence" value="ECO:0007669"/>
    <property type="project" value="UniProtKB-KW"/>
</dbReference>
<evidence type="ECO:0000313" key="6">
    <source>
        <dbReference type="EMBL" id="RDI48820.1"/>
    </source>
</evidence>
<comment type="catalytic activity">
    <reaction evidence="4">
        <text>L-threonyl-[protein] + acetyl-CoA = O-acetyl-L-threonyl-[protein] + CoA</text>
        <dbReference type="Rhea" id="RHEA:65340"/>
        <dbReference type="Rhea" id="RHEA-COMP:11060"/>
        <dbReference type="Rhea" id="RHEA-COMP:16780"/>
        <dbReference type="ChEBI" id="CHEBI:30013"/>
        <dbReference type="ChEBI" id="CHEBI:57287"/>
        <dbReference type="ChEBI" id="CHEBI:57288"/>
        <dbReference type="ChEBI" id="CHEBI:141025"/>
    </reaction>
    <physiologicalReaction direction="left-to-right" evidence="4">
        <dbReference type="Rhea" id="RHEA:65341"/>
    </physiologicalReaction>
</comment>
<proteinExistence type="inferred from homology"/>
<evidence type="ECO:0000256" key="3">
    <source>
        <dbReference type="ARBA" id="ARBA00023785"/>
    </source>
</evidence>
<comment type="similarity">
    <text evidence="3">Belongs to the acetyltransferase YopJ family.</text>
</comment>
<organism evidence="6 7">
    <name type="scientific">Aquicella lusitana</name>
    <dbReference type="NCBI Taxonomy" id="254246"/>
    <lineage>
        <taxon>Bacteria</taxon>
        <taxon>Pseudomonadati</taxon>
        <taxon>Pseudomonadota</taxon>
        <taxon>Gammaproteobacteria</taxon>
        <taxon>Legionellales</taxon>
        <taxon>Coxiellaceae</taxon>
        <taxon>Aquicella</taxon>
    </lineage>
</organism>
<evidence type="ECO:0000256" key="1">
    <source>
        <dbReference type="ARBA" id="ARBA00022679"/>
    </source>
</evidence>
<comment type="caution">
    <text evidence="6">The sequence shown here is derived from an EMBL/GenBank/DDBJ whole genome shotgun (WGS) entry which is preliminary data.</text>
</comment>
<gene>
    <name evidence="6" type="ORF">C8D86_10199</name>
</gene>
<evidence type="ECO:0000256" key="4">
    <source>
        <dbReference type="ARBA" id="ARBA00048364"/>
    </source>
</evidence>
<dbReference type="OrthoDB" id="5654206at2"/>
<comment type="catalytic activity">
    <reaction evidence="5">
        <text>L-seryl-[protein] + acetyl-CoA = O-acetyl-L-seryl-[protein] + CoA</text>
        <dbReference type="Rhea" id="RHEA:59392"/>
        <dbReference type="Rhea" id="RHEA-COMP:9863"/>
        <dbReference type="Rhea" id="RHEA-COMP:15352"/>
        <dbReference type="ChEBI" id="CHEBI:29999"/>
        <dbReference type="ChEBI" id="CHEBI:57287"/>
        <dbReference type="ChEBI" id="CHEBI:57288"/>
        <dbReference type="ChEBI" id="CHEBI:141128"/>
    </reaction>
    <physiologicalReaction direction="left-to-right" evidence="5">
        <dbReference type="Rhea" id="RHEA:59393"/>
    </physiologicalReaction>
</comment>
<keyword evidence="2" id="KW-0012">Acyltransferase</keyword>
<dbReference type="AlphaFoldDB" id="A0A370GZ81"/>
<sequence length="910" mass="106176">MPRLTTTELANLVIESIPDDIVNDKKFRQLNSEILLILASKDVEQLSYWLLFNSFTKHKLDQLVSRQNSGEIKNPSVNLKSEIRKIFLAYLEELLVKQNNIPKYETEDFSPQEYSEFAERLESIKNVLSREKPATLDTMQYLIAAKNRRNKALGRHLNVEGISASKYASEFTVKRLAKEIIKLKPGDRKQFLYYHRGQNHAFGLDVEVDDNGKFKIFSIEPAADKNHLVAIDFLVQFLQDQHVDFEFKACVSDLQWDPHNCAFYVYSILNELAKYDHVYDYLPESIPEDNIAEQNKNVSIIINPILKEVKNYELKHLDRITFVKPSGLPTRLISMGQSYTVMLEQLQSHHEFSTDKQLSPEKFIEIQKKRYSFDEKLDRKTKYIHQRRKKIADRFNNSINNLLGPVYAGTVKQFPLLGKIINRENINFFNEFIDNDAYLIDEKLNSLQKLVAFIFSTKKILGEMDNYELSILAQIRETYIRLLQKKGFAFFQQKIDDRERILTLSLGKKIAEESIQDPVEILKSIFPMSEIIRFYRDTPVILGDFKLNNPVTDFYENNETEFNDASLENLLEKVKEDFYDKENNDFLYDEVRIIETLLDAASSITYPSRYLDEDTPNETISAIYIIKKECFKQIAKLYAQNKTEIADKLFEEVVTRKYMKVDALLSAHDLDALKLVVERSFDYKTMVHVTQLGIRGLPDYFRAPNPLLSLIKQENITAKSILSALDEENLGVLISLEKKIEYLKSIFDIFDQEDDQIKLNEVCIAHALLLTKYSDGFQYIKEDDFFSNTLFWTLINSPDDKSMTEKNILIKLDDIPNLFSRLKYLEAAYFVISNDIYGNYSNPSDKDNNQKLNSRQIKHIKILQQTYKSLIRNLDVSNDDKYNQQLLKLINSSKLLDFHISPNLKQRIGY</sequence>
<dbReference type="EMBL" id="QQAX01000001">
    <property type="protein sequence ID" value="RDI48820.1"/>
    <property type="molecule type" value="Genomic_DNA"/>
</dbReference>
<dbReference type="RefSeq" id="WP_114833332.1">
    <property type="nucleotide sequence ID" value="NZ_LR699114.1"/>
</dbReference>
<reference evidence="6 7" key="1">
    <citation type="submission" date="2018-07" db="EMBL/GenBank/DDBJ databases">
        <title>Genomic Encyclopedia of Type Strains, Phase IV (KMG-IV): sequencing the most valuable type-strain genomes for metagenomic binning, comparative biology and taxonomic classification.</title>
        <authorList>
            <person name="Goeker M."/>
        </authorList>
    </citation>
    <scope>NUCLEOTIDE SEQUENCE [LARGE SCALE GENOMIC DNA]</scope>
    <source>
        <strain evidence="6 7">DSM 16500</strain>
    </source>
</reference>
<evidence type="ECO:0000256" key="5">
    <source>
        <dbReference type="ARBA" id="ARBA00048662"/>
    </source>
</evidence>